<evidence type="ECO:0000256" key="2">
    <source>
        <dbReference type="ARBA" id="ARBA00023125"/>
    </source>
</evidence>
<evidence type="ECO:0000256" key="1">
    <source>
        <dbReference type="ARBA" id="ARBA00023015"/>
    </source>
</evidence>
<accession>A0A1G9UR88</accession>
<dbReference type="PROSITE" id="PS00356">
    <property type="entry name" value="HTH_LACI_1"/>
    <property type="match status" value="1"/>
</dbReference>
<dbReference type="Gene3D" id="1.10.260.40">
    <property type="entry name" value="lambda repressor-like DNA-binding domains"/>
    <property type="match status" value="1"/>
</dbReference>
<dbReference type="AlphaFoldDB" id="A0A1G9UR88"/>
<feature type="domain" description="HTH lacI-type" evidence="4">
    <location>
        <begin position="5"/>
        <end position="61"/>
    </location>
</feature>
<dbReference type="SMART" id="SM00354">
    <property type="entry name" value="HTH_LACI"/>
    <property type="match status" value="1"/>
</dbReference>
<dbReference type="PANTHER" id="PTHR30146">
    <property type="entry name" value="LACI-RELATED TRANSCRIPTIONAL REPRESSOR"/>
    <property type="match status" value="1"/>
</dbReference>
<dbReference type="PROSITE" id="PS50932">
    <property type="entry name" value="HTH_LACI_2"/>
    <property type="match status" value="1"/>
</dbReference>
<evidence type="ECO:0000259" key="4">
    <source>
        <dbReference type="PROSITE" id="PS50932"/>
    </source>
</evidence>
<dbReference type="InterPro" id="IPR000843">
    <property type="entry name" value="HTH_LacI"/>
</dbReference>
<keyword evidence="1" id="KW-0805">Transcription regulation</keyword>
<dbReference type="CDD" id="cd01392">
    <property type="entry name" value="HTH_LacI"/>
    <property type="match status" value="1"/>
</dbReference>
<dbReference type="GO" id="GO:0003700">
    <property type="term" value="F:DNA-binding transcription factor activity"/>
    <property type="evidence" value="ECO:0007669"/>
    <property type="project" value="TreeGrafter"/>
</dbReference>
<dbReference type="PANTHER" id="PTHR30146:SF148">
    <property type="entry name" value="HTH-TYPE TRANSCRIPTIONAL REPRESSOR PURR-RELATED"/>
    <property type="match status" value="1"/>
</dbReference>
<dbReference type="Pfam" id="PF00356">
    <property type="entry name" value="LacI"/>
    <property type="match status" value="1"/>
</dbReference>
<dbReference type="EMBL" id="FNGM01000015">
    <property type="protein sequence ID" value="SDM62449.1"/>
    <property type="molecule type" value="Genomic_DNA"/>
</dbReference>
<proteinExistence type="predicted"/>
<dbReference type="InterPro" id="IPR010982">
    <property type="entry name" value="Lambda_DNA-bd_dom_sf"/>
</dbReference>
<reference evidence="5 6" key="1">
    <citation type="submission" date="2016-10" db="EMBL/GenBank/DDBJ databases">
        <authorList>
            <person name="de Groot N.N."/>
        </authorList>
    </citation>
    <scope>NUCLEOTIDE SEQUENCE [LARGE SCALE GENOMIC DNA]</scope>
    <source>
        <strain evidence="5 6">CGMCC 1.10239</strain>
    </source>
</reference>
<dbReference type="GO" id="GO:0000976">
    <property type="term" value="F:transcription cis-regulatory region binding"/>
    <property type="evidence" value="ECO:0007669"/>
    <property type="project" value="TreeGrafter"/>
</dbReference>
<evidence type="ECO:0000313" key="6">
    <source>
        <dbReference type="Proteomes" id="UP000182783"/>
    </source>
</evidence>
<name>A0A1G9UR88_9BACL</name>
<dbReference type="Gene3D" id="3.40.50.2300">
    <property type="match status" value="1"/>
</dbReference>
<organism evidence="5 6">
    <name type="scientific">Paenibacillus jilunlii</name>
    <dbReference type="NCBI Taxonomy" id="682956"/>
    <lineage>
        <taxon>Bacteria</taxon>
        <taxon>Bacillati</taxon>
        <taxon>Bacillota</taxon>
        <taxon>Bacilli</taxon>
        <taxon>Bacillales</taxon>
        <taxon>Paenibacillaceae</taxon>
        <taxon>Paenibacillus</taxon>
    </lineage>
</organism>
<protein>
    <submittedName>
        <fullName evidence="5">Regulatory protein, lacI family</fullName>
    </submittedName>
</protein>
<dbReference type="SUPFAM" id="SSF47413">
    <property type="entry name" value="lambda repressor-like DNA-binding domains"/>
    <property type="match status" value="1"/>
</dbReference>
<evidence type="ECO:0000256" key="3">
    <source>
        <dbReference type="ARBA" id="ARBA00023163"/>
    </source>
</evidence>
<keyword evidence="2" id="KW-0238">DNA-binding</keyword>
<sequence>MLKKTTMKDIAIRANVSVATVSYVLNRVDNQTIPEKTRRQILELAEELHYIPNLAARSLANQKTGLVGVLVHRSKQLPYWKLHAQLAFIHTLEQRLTAAGYHTLLYSLDTDNPSLDIIVERKLEAVFFIDAQDASFYSISRHFVEGIPLILIDSMIEDKLFKQVVFNYRSALEKALPDDLSQVCLIMEGFNNSLLTRYIRSCVPLSDDAVFEIRELQDLLPAMDQQRFKQAIVINEFIGSYVEKSGVFGHLSVICTCNAPQMLGERVDKILFQGDKAEVAFELMQELLYHSDYSEQENNCYYVD</sequence>
<evidence type="ECO:0000313" key="5">
    <source>
        <dbReference type="EMBL" id="SDM62449.1"/>
    </source>
</evidence>
<dbReference type="Proteomes" id="UP000182783">
    <property type="component" value="Unassembled WGS sequence"/>
</dbReference>
<gene>
    <name evidence="5" type="ORF">SAMN05216191_11529</name>
</gene>
<keyword evidence="3" id="KW-0804">Transcription</keyword>